<evidence type="ECO:0000256" key="1">
    <source>
        <dbReference type="ARBA" id="ARBA00022670"/>
    </source>
</evidence>
<evidence type="ECO:0000313" key="10">
    <source>
        <dbReference type="Ensembl" id="ENSBIXP00000010201.1"/>
    </source>
</evidence>
<dbReference type="InterPro" id="IPR001254">
    <property type="entry name" value="Trypsin_dom"/>
</dbReference>
<keyword evidence="6" id="KW-1015">Disulfide bond</keyword>
<reference evidence="10" key="3">
    <citation type="submission" date="2025-09" db="UniProtKB">
        <authorList>
            <consortium name="Ensembl"/>
        </authorList>
    </citation>
    <scope>IDENTIFICATION</scope>
</reference>
<keyword evidence="1 7" id="KW-0645">Protease</keyword>
<dbReference type="InterPro" id="IPR033116">
    <property type="entry name" value="TRYPSIN_SER"/>
</dbReference>
<keyword evidence="4 7" id="KW-0720">Serine protease</keyword>
<feature type="signal peptide" evidence="8">
    <location>
        <begin position="1"/>
        <end position="17"/>
    </location>
</feature>
<evidence type="ECO:0000256" key="7">
    <source>
        <dbReference type="RuleBase" id="RU363034"/>
    </source>
</evidence>
<reference evidence="10" key="2">
    <citation type="submission" date="2025-08" db="UniProtKB">
        <authorList>
            <consortium name="Ensembl"/>
        </authorList>
    </citation>
    <scope>IDENTIFICATION</scope>
</reference>
<keyword evidence="5" id="KW-0865">Zymogen</keyword>
<dbReference type="InterPro" id="IPR001314">
    <property type="entry name" value="Peptidase_S1A"/>
</dbReference>
<dbReference type="CDD" id="cd00190">
    <property type="entry name" value="Tryp_SPc"/>
    <property type="match status" value="1"/>
</dbReference>
<dbReference type="Ensembl" id="ENSBIXT00000018893.1">
    <property type="protein sequence ID" value="ENSBIXP00000010201.1"/>
    <property type="gene ID" value="ENSBIXG00000002381.1"/>
</dbReference>
<dbReference type="GO" id="GO:0006508">
    <property type="term" value="P:proteolysis"/>
    <property type="evidence" value="ECO:0007669"/>
    <property type="project" value="UniProtKB-KW"/>
</dbReference>
<dbReference type="PROSITE" id="PS00135">
    <property type="entry name" value="TRYPSIN_SER"/>
    <property type="match status" value="1"/>
</dbReference>
<dbReference type="SUPFAM" id="SSF50494">
    <property type="entry name" value="Trypsin-like serine proteases"/>
    <property type="match status" value="1"/>
</dbReference>
<keyword evidence="3 7" id="KW-0378">Hydrolase</keyword>
<dbReference type="AlphaFoldDB" id="A0A4W2CBH3"/>
<sequence length="255" mass="28033">MVLLPLLVALLSPTGQAGKIIGGHEAKPHSRPYMAFLQINTSGEPDNCGGFLVREDFVLTAAHCLGSSLSTSINVTLGAHNIKERESTQQVIPVRRPIPHPDYNDETLANDIMLLKLTRKANITDKVSPINLPRRLAKVKPGMMCSVAGWGQLGVNMPSTDKLQEVDLKVQRKKKCRARFKNYISSKQICAGDPSERKNSFLGDSGGPLVCNGVAQGIVSYGRDDGTTPDVYTRISKFMPWIKKTMRRYKRQGSA</sequence>
<evidence type="ECO:0000256" key="5">
    <source>
        <dbReference type="ARBA" id="ARBA00023145"/>
    </source>
</evidence>
<gene>
    <name evidence="10" type="primary">LOC113879914</name>
</gene>
<dbReference type="GO" id="GO:0005737">
    <property type="term" value="C:cytoplasm"/>
    <property type="evidence" value="ECO:0007669"/>
    <property type="project" value="TreeGrafter"/>
</dbReference>
<dbReference type="SMART" id="SM00020">
    <property type="entry name" value="Tryp_SPc"/>
    <property type="match status" value="1"/>
</dbReference>
<evidence type="ECO:0000256" key="4">
    <source>
        <dbReference type="ARBA" id="ARBA00022825"/>
    </source>
</evidence>
<dbReference type="PROSITE" id="PS50240">
    <property type="entry name" value="TRYPSIN_DOM"/>
    <property type="match status" value="1"/>
</dbReference>
<evidence type="ECO:0000259" key="9">
    <source>
        <dbReference type="PROSITE" id="PS50240"/>
    </source>
</evidence>
<dbReference type="InterPro" id="IPR009003">
    <property type="entry name" value="Peptidase_S1_PA"/>
</dbReference>
<dbReference type="PANTHER" id="PTHR24271:SF58">
    <property type="entry name" value="DUODENASE-1"/>
    <property type="match status" value="1"/>
</dbReference>
<evidence type="ECO:0000313" key="11">
    <source>
        <dbReference type="Proteomes" id="UP000314981"/>
    </source>
</evidence>
<dbReference type="InterPro" id="IPR043504">
    <property type="entry name" value="Peptidase_S1_PA_chymotrypsin"/>
</dbReference>
<feature type="chain" id="PRO_5021197688" description="Peptidase S1 domain-containing protein" evidence="8">
    <location>
        <begin position="18"/>
        <end position="255"/>
    </location>
</feature>
<accession>A0A4W2CBH3</accession>
<dbReference type="PROSITE" id="PS00134">
    <property type="entry name" value="TRYPSIN_HIS"/>
    <property type="match status" value="1"/>
</dbReference>
<dbReference type="FunFam" id="2.40.10.10:FF:000120">
    <property type="entry name" value="Putative serine protease"/>
    <property type="match status" value="1"/>
</dbReference>
<dbReference type="STRING" id="30522.A0A4W2CBH3"/>
<protein>
    <recommendedName>
        <fullName evidence="9">Peptidase S1 domain-containing protein</fullName>
    </recommendedName>
</protein>
<dbReference type="InterPro" id="IPR018114">
    <property type="entry name" value="TRYPSIN_HIS"/>
</dbReference>
<organism evidence="10 11">
    <name type="scientific">Bos indicus x Bos taurus</name>
    <name type="common">Hybrid cattle</name>
    <dbReference type="NCBI Taxonomy" id="30522"/>
    <lineage>
        <taxon>Eukaryota</taxon>
        <taxon>Metazoa</taxon>
        <taxon>Chordata</taxon>
        <taxon>Craniata</taxon>
        <taxon>Vertebrata</taxon>
        <taxon>Euteleostomi</taxon>
        <taxon>Mammalia</taxon>
        <taxon>Eutheria</taxon>
        <taxon>Laurasiatheria</taxon>
        <taxon>Artiodactyla</taxon>
        <taxon>Ruminantia</taxon>
        <taxon>Pecora</taxon>
        <taxon>Bovidae</taxon>
        <taxon>Bovinae</taxon>
        <taxon>Bos</taxon>
    </lineage>
</organism>
<keyword evidence="2 8" id="KW-0732">Signal</keyword>
<evidence type="ECO:0000256" key="2">
    <source>
        <dbReference type="ARBA" id="ARBA00022729"/>
    </source>
</evidence>
<dbReference type="OMA" id="NEMNICA"/>
<proteinExistence type="predicted"/>
<feature type="domain" description="Peptidase S1" evidence="9">
    <location>
        <begin position="20"/>
        <end position="247"/>
    </location>
</feature>
<evidence type="ECO:0000256" key="8">
    <source>
        <dbReference type="SAM" id="SignalP"/>
    </source>
</evidence>
<dbReference type="Gene3D" id="2.40.10.10">
    <property type="entry name" value="Trypsin-like serine proteases"/>
    <property type="match status" value="2"/>
</dbReference>
<reference evidence="10 11" key="1">
    <citation type="submission" date="2018-11" db="EMBL/GenBank/DDBJ databases">
        <title>Haplotype-resolved cattle genomes.</title>
        <authorList>
            <person name="Low W.Y."/>
            <person name="Tearle R."/>
            <person name="Bickhart D.M."/>
            <person name="Rosen B.D."/>
            <person name="Koren S."/>
            <person name="Rhie A."/>
            <person name="Hiendleder S."/>
            <person name="Phillippy A.M."/>
            <person name="Smith T.P.L."/>
            <person name="Williams J.L."/>
        </authorList>
    </citation>
    <scope>NUCLEOTIDE SEQUENCE [LARGE SCALE GENOMIC DNA]</scope>
</reference>
<dbReference type="Pfam" id="PF00089">
    <property type="entry name" value="Trypsin"/>
    <property type="match status" value="1"/>
</dbReference>
<keyword evidence="11" id="KW-1185">Reference proteome</keyword>
<evidence type="ECO:0000256" key="6">
    <source>
        <dbReference type="ARBA" id="ARBA00023157"/>
    </source>
</evidence>
<dbReference type="Proteomes" id="UP000314981">
    <property type="component" value="Chromosome 21"/>
</dbReference>
<dbReference type="PANTHER" id="PTHR24271">
    <property type="entry name" value="KALLIKREIN-RELATED"/>
    <property type="match status" value="1"/>
</dbReference>
<dbReference type="GO" id="GO:0004252">
    <property type="term" value="F:serine-type endopeptidase activity"/>
    <property type="evidence" value="ECO:0007669"/>
    <property type="project" value="InterPro"/>
</dbReference>
<evidence type="ECO:0000256" key="3">
    <source>
        <dbReference type="ARBA" id="ARBA00022801"/>
    </source>
</evidence>
<dbReference type="PRINTS" id="PR00722">
    <property type="entry name" value="CHYMOTRYPSIN"/>
</dbReference>
<name>A0A4W2CBH3_BOBOX</name>